<dbReference type="Proteomes" id="UP000719766">
    <property type="component" value="Unassembled WGS sequence"/>
</dbReference>
<name>A0A9P7E3R1_9AGAM</name>
<keyword evidence="2" id="KW-1185">Reference proteome</keyword>
<dbReference type="GeneID" id="64603852"/>
<dbReference type="RefSeq" id="XP_041167767.1">
    <property type="nucleotide sequence ID" value="XM_041310088.1"/>
</dbReference>
<protein>
    <submittedName>
        <fullName evidence="1">Uncharacterized protein</fullName>
    </submittedName>
</protein>
<gene>
    <name evidence="1" type="ORF">HD556DRAFT_26962</name>
</gene>
<comment type="caution">
    <text evidence="1">The sequence shown here is derived from an EMBL/GenBank/DDBJ whole genome shotgun (WGS) entry which is preliminary data.</text>
</comment>
<dbReference type="OrthoDB" id="2662268at2759"/>
<evidence type="ECO:0000313" key="2">
    <source>
        <dbReference type="Proteomes" id="UP000719766"/>
    </source>
</evidence>
<accession>A0A9P7E3R1</accession>
<proteinExistence type="predicted"/>
<evidence type="ECO:0000313" key="1">
    <source>
        <dbReference type="EMBL" id="KAG1810102.1"/>
    </source>
</evidence>
<sequence>MSYPQQNSGHERFSYAMYNNTLGIHEVVHPHQISKHPSFINMPISSASNPAIQYSGSTSHSAGNFVPMNIPQYNKDGSSTVMFQVNTERNSLSIPLEKCLQPNGGAHLKDAQEIMFPTVDRTQVQTFKLVIAWPGYDTVEFPIDIGTNEMPITRADLARQIAYHFFGFFIQCDNGHLTQRSDVQWKVGGQDGCKFHQIRLSTFWNIEGTSWAASVRVLGNA</sequence>
<dbReference type="EMBL" id="JABBWE010000001">
    <property type="protein sequence ID" value="KAG1810102.1"/>
    <property type="molecule type" value="Genomic_DNA"/>
</dbReference>
<reference evidence="1" key="1">
    <citation type="journal article" date="2020" name="New Phytol.">
        <title>Comparative genomics reveals dynamic genome evolution in host specialist ectomycorrhizal fungi.</title>
        <authorList>
            <person name="Lofgren L.A."/>
            <person name="Nguyen N.H."/>
            <person name="Vilgalys R."/>
            <person name="Ruytinx J."/>
            <person name="Liao H.L."/>
            <person name="Branco S."/>
            <person name="Kuo A."/>
            <person name="LaButti K."/>
            <person name="Lipzen A."/>
            <person name="Andreopoulos W."/>
            <person name="Pangilinan J."/>
            <person name="Riley R."/>
            <person name="Hundley H."/>
            <person name="Na H."/>
            <person name="Barry K."/>
            <person name="Grigoriev I.V."/>
            <person name="Stajich J.E."/>
            <person name="Kennedy P.G."/>
        </authorList>
    </citation>
    <scope>NUCLEOTIDE SEQUENCE</scope>
    <source>
        <strain evidence="1">S12</strain>
    </source>
</reference>
<dbReference type="AlphaFoldDB" id="A0A9P7E3R1"/>
<organism evidence="1 2">
    <name type="scientific">Suillus plorans</name>
    <dbReference type="NCBI Taxonomy" id="116603"/>
    <lineage>
        <taxon>Eukaryota</taxon>
        <taxon>Fungi</taxon>
        <taxon>Dikarya</taxon>
        <taxon>Basidiomycota</taxon>
        <taxon>Agaricomycotina</taxon>
        <taxon>Agaricomycetes</taxon>
        <taxon>Agaricomycetidae</taxon>
        <taxon>Boletales</taxon>
        <taxon>Suillineae</taxon>
        <taxon>Suillaceae</taxon>
        <taxon>Suillus</taxon>
    </lineage>
</organism>